<evidence type="ECO:0000256" key="8">
    <source>
        <dbReference type="ARBA" id="ARBA00023134"/>
    </source>
</evidence>
<dbReference type="InterPro" id="IPR012340">
    <property type="entry name" value="NA-bd_OB-fold"/>
</dbReference>
<keyword evidence="4" id="KW-0808">Transferase</keyword>
<dbReference type="InterPro" id="IPR001339">
    <property type="entry name" value="mRNA_cap_enzyme_adenylation"/>
</dbReference>
<dbReference type="SUPFAM" id="SSF53335">
    <property type="entry name" value="S-adenosyl-L-methionine-dependent methyltransferases"/>
    <property type="match status" value="1"/>
</dbReference>
<dbReference type="GO" id="GO:0003723">
    <property type="term" value="F:RNA binding"/>
    <property type="evidence" value="ECO:0007669"/>
    <property type="project" value="UniProtKB-KW"/>
</dbReference>
<evidence type="ECO:0000256" key="5">
    <source>
        <dbReference type="ARBA" id="ARBA00022691"/>
    </source>
</evidence>
<accession>A0A6C0I6T3</accession>
<dbReference type="InterPro" id="IPR029063">
    <property type="entry name" value="SAM-dependent_MTases_sf"/>
</dbReference>
<dbReference type="PANTHER" id="PTHR12189">
    <property type="entry name" value="MRNA GUANINE-7- METHYLTRANSFERASE"/>
    <property type="match status" value="1"/>
</dbReference>
<dbReference type="PANTHER" id="PTHR12189:SF2">
    <property type="entry name" value="MRNA CAP GUANINE-N7 METHYLTRANSFERASE"/>
    <property type="match status" value="1"/>
</dbReference>
<name>A0A6C0I6T3_9ZZZZ</name>
<reference evidence="11" key="1">
    <citation type="journal article" date="2020" name="Nature">
        <title>Giant virus diversity and host interactions through global metagenomics.</title>
        <authorList>
            <person name="Schulz F."/>
            <person name="Roux S."/>
            <person name="Paez-Espino D."/>
            <person name="Jungbluth S."/>
            <person name="Walsh D.A."/>
            <person name="Denef V.J."/>
            <person name="McMahon K.D."/>
            <person name="Konstantinidis K.T."/>
            <person name="Eloe-Fadrosh E.A."/>
            <person name="Kyrpides N.C."/>
            <person name="Woyke T."/>
        </authorList>
    </citation>
    <scope>NUCLEOTIDE SEQUENCE</scope>
    <source>
        <strain evidence="11">GVMAG-M-3300023184-51</strain>
    </source>
</reference>
<dbReference type="InterPro" id="IPR004971">
    <property type="entry name" value="mRNA_G-N7_MeTrfase_dom"/>
</dbReference>
<dbReference type="UniPathway" id="UPA00922"/>
<dbReference type="SUPFAM" id="SSF55154">
    <property type="entry name" value="CYTH-like phosphatases"/>
    <property type="match status" value="1"/>
</dbReference>
<organism evidence="11">
    <name type="scientific">viral metagenome</name>
    <dbReference type="NCBI Taxonomy" id="1070528"/>
    <lineage>
        <taxon>unclassified sequences</taxon>
        <taxon>metagenomes</taxon>
        <taxon>organismal metagenomes</taxon>
    </lineage>
</organism>
<evidence type="ECO:0000256" key="2">
    <source>
        <dbReference type="ARBA" id="ARBA00011926"/>
    </source>
</evidence>
<keyword evidence="8" id="KW-0342">GTP-binding</keyword>
<proteinExistence type="predicted"/>
<keyword evidence="3" id="KW-0489">Methyltransferase</keyword>
<evidence type="ECO:0000256" key="1">
    <source>
        <dbReference type="ARBA" id="ARBA00005129"/>
    </source>
</evidence>
<sequence>MSKSIEMEKGNSNEKSPDTPHFLIREEKPGGIIQVRPRFESPLNYIFSNMTKQEKIALLKKSEEDQIDELKELYRREFIRMPIEEQKGIMKKLSYNNSQYDNYKLVEFLPTIQISDEKTKKSDYNLDKQNPRQQLLYISQQLLQSQKGKYDDYEMEVKFGTRGIKWITKQDYDNVVKKIKDMGFLPIQADGYYSLKIQPEFIDARTGEFRTSNDMDRFRVEINGLTNIQEYCRSDNIEHMINTKTSQEVSIMKKTDVKFGENQQVTSADFDDFNFRVTFKKEETISKTSKIASELISNWHKSKKIYRYINRVTFEHKDYPFKIDLSIVRSSSKDVRGRLSKTYNVKDSNVFQNNETYEIEIEVKNNDAKIMYRGPQELANGIEKVAKIVLSGLQKTNYPVSYVEQKKTMNDYMRLIHEEEFKKKNLEYLPKERVYPSDFIGPSSVTLQLKNIAPINPDINVPNITAPYSYVVTDKADGDRHLLYINSIGRIYLINSNMEIIFTGAKTENDKCFNTIIDGELILHDKNGSFINTFAAFDIYFVNGLNIRARPFVEVKTKDPKYFVDGCRLPILKDIVRNLNPISIIGKSPEQKKGVEKILEALKKENKSPITIIVKHFYPRFTPSEGKEEKEGKEVREGKEDYNIFEGCNYILQRIRNGLYDYNTDGLIFTPTLLGVCGSQFLEAGPLKKSRWDYSFKWKPVEFNTIDFLITTKKSPDGTDIVTPIFENGQNFNDASQFTQYKTLILRVGFDEKKHGYINPCQDVLEDKLPSKGDDNDTGYKPVQFYPSDPYDAQAGLCNLLLSVDQNGEYIMMTQEGDVFGDNTVVEFSYDMNQSGLFRWIPLRVRYDKTAEFRQGRNSFGNDYDTANNNWHSIHYPVTEEMIATGRNIPSEMVSEDVYYNRVTSDNLTSGLRDFHNLFVKKTLIQSVSKKGNTLIDYACGKGGDFPKWIAANLSFVFGIDISKDNIENRINGACARFLNYKKEFTQMPYALFVNGNSSQNIRSGKAMLSDKAIAITKSVFGSIANDPKLGPAVARQHGKGDDGFNISSCQFAVHYMFENNTTFYNFLRNIAECTKLNGYFIGTSYDGKAVFNMLKRKELMEIYAGNGDKKVWAVSKDYTAESFPDDDSSLGYQISVYQESINQSLPEYLVNYDFFITAMEKYGFVIVPRDEAKTLGLPEGTGMFIELYNMMMDEIKRNPKRESDYRDAATMRKYEKDISFLNRYFVFKKIRTINAEKLTNSILGALPSEYEFEEAQTKIAKKVIVEQETKAKAKAKPKALARKLVLMEATEAQVEPEVIEEKVEPEVIEEKEVVAPLKKSRTKKALVLEEDVSTEQPLKSAIKKSTRKKAVEFNIEE</sequence>
<feature type="domain" description="MRNA cap 0 methyltransferase" evidence="10">
    <location>
        <begin position="908"/>
        <end position="1231"/>
    </location>
</feature>
<evidence type="ECO:0000256" key="9">
    <source>
        <dbReference type="SAM" id="MobiDB-lite"/>
    </source>
</evidence>
<dbReference type="PROSITE" id="PS51562">
    <property type="entry name" value="RNA_CAP0_MT"/>
    <property type="match status" value="1"/>
</dbReference>
<evidence type="ECO:0000256" key="4">
    <source>
        <dbReference type="ARBA" id="ARBA00022679"/>
    </source>
</evidence>
<dbReference type="EMBL" id="MN740118">
    <property type="protein sequence ID" value="QHT88502.1"/>
    <property type="molecule type" value="Genomic_DNA"/>
</dbReference>
<evidence type="ECO:0000256" key="7">
    <source>
        <dbReference type="ARBA" id="ARBA00022884"/>
    </source>
</evidence>
<dbReference type="Pfam" id="PF03291">
    <property type="entry name" value="mRNA_G-N7_MeTrfase"/>
    <property type="match status" value="1"/>
</dbReference>
<dbReference type="Pfam" id="PF01331">
    <property type="entry name" value="mRNA_cap_enzyme"/>
    <property type="match status" value="1"/>
</dbReference>
<dbReference type="GO" id="GO:0004484">
    <property type="term" value="F:mRNA guanylyltransferase activity"/>
    <property type="evidence" value="ECO:0007669"/>
    <property type="project" value="InterPro"/>
</dbReference>
<feature type="region of interest" description="Disordered" evidence="9">
    <location>
        <begin position="1"/>
        <end position="22"/>
    </location>
</feature>
<comment type="pathway">
    <text evidence="1">mRNA processing; mRNA capping.</text>
</comment>
<evidence type="ECO:0000256" key="3">
    <source>
        <dbReference type="ARBA" id="ARBA00022603"/>
    </source>
</evidence>
<dbReference type="GO" id="GO:0004482">
    <property type="term" value="F:mRNA 5'-cap (guanine-N7-)-methyltransferase activity"/>
    <property type="evidence" value="ECO:0007669"/>
    <property type="project" value="UniProtKB-EC"/>
</dbReference>
<keyword evidence="5" id="KW-0949">S-adenosyl-L-methionine</keyword>
<dbReference type="GO" id="GO:0005634">
    <property type="term" value="C:nucleus"/>
    <property type="evidence" value="ECO:0007669"/>
    <property type="project" value="TreeGrafter"/>
</dbReference>
<dbReference type="Gene3D" id="3.40.50.150">
    <property type="entry name" value="Vaccinia Virus protein VP39"/>
    <property type="match status" value="1"/>
</dbReference>
<keyword evidence="6" id="KW-0547">Nucleotide-binding</keyword>
<evidence type="ECO:0000256" key="6">
    <source>
        <dbReference type="ARBA" id="ARBA00022741"/>
    </source>
</evidence>
<evidence type="ECO:0000313" key="11">
    <source>
        <dbReference type="EMBL" id="QHT88502.1"/>
    </source>
</evidence>
<protein>
    <recommendedName>
        <fullName evidence="2">mRNA (guanine-N(7))-methyltransferase</fullName>
        <ecNumber evidence="2">2.1.1.56</ecNumber>
    </recommendedName>
</protein>
<dbReference type="InterPro" id="IPR033469">
    <property type="entry name" value="CYTH-like_dom_sf"/>
</dbReference>
<dbReference type="EC" id="2.1.1.56" evidence="2"/>
<dbReference type="GO" id="GO:0005524">
    <property type="term" value="F:ATP binding"/>
    <property type="evidence" value="ECO:0007669"/>
    <property type="project" value="InterPro"/>
</dbReference>
<keyword evidence="7" id="KW-0694">RNA-binding</keyword>
<dbReference type="GO" id="GO:0005525">
    <property type="term" value="F:GTP binding"/>
    <property type="evidence" value="ECO:0007669"/>
    <property type="project" value="UniProtKB-KW"/>
</dbReference>
<dbReference type="SUPFAM" id="SSF56091">
    <property type="entry name" value="DNA ligase/mRNA capping enzyme, catalytic domain"/>
    <property type="match status" value="1"/>
</dbReference>
<dbReference type="Gene3D" id="2.40.50.140">
    <property type="entry name" value="Nucleic acid-binding proteins"/>
    <property type="match status" value="1"/>
</dbReference>
<dbReference type="InterPro" id="IPR039753">
    <property type="entry name" value="RG7MT1"/>
</dbReference>
<evidence type="ECO:0000259" key="10">
    <source>
        <dbReference type="PROSITE" id="PS51562"/>
    </source>
</evidence>
<dbReference type="Gene3D" id="3.30.470.30">
    <property type="entry name" value="DNA ligase/mRNA capping enzyme"/>
    <property type="match status" value="1"/>
</dbReference>